<feature type="compositionally biased region" description="Polar residues" evidence="12">
    <location>
        <begin position="236"/>
        <end position="262"/>
    </location>
</feature>
<dbReference type="GO" id="GO:0046872">
    <property type="term" value="F:metal ion binding"/>
    <property type="evidence" value="ECO:0007669"/>
    <property type="project" value="UniProtKB-KW"/>
</dbReference>
<dbReference type="PROSITE" id="PS00478">
    <property type="entry name" value="LIM_DOMAIN_1"/>
    <property type="match status" value="2"/>
</dbReference>
<dbReference type="PANTHER" id="PTHR24208:SF128">
    <property type="entry name" value="LIM3, ISOFORM G"/>
    <property type="match status" value="1"/>
</dbReference>
<sequence length="399" mass="44026">MRARVQKTETCQNAEEEIEQENSAECKSSADGLQLAVCAKCESPIKELYVMKVIDSPYHASCLRCEDCGEALSTTCFIRDNSTFCRSHFLKRFGTKCSSCKEGIPPDAQVRRAHGGRVYHVECFKCAACGKQLTTGQQFYIVPDDGKIVCMADYMQYAAKEAEMDNPNKRPRTTISAKSLETLKQAYQTSSKPARHVREQLAAETGLDMRVVQVWFQNRRAKEKRLKKDAGRRWTTADSLDSSTPFKDSDSNSPGDSCNGASPSYVYMDSSLEMVEPLSVPSQASMQVPDAGQQQPQPGYEPEQQFHMMEGYLAQQPPPPPALIGGPLGHLSMDSSLLASLQPPPLPSLTSLPEHPPPPPPQMMMMQMPMTSGMLLDAMPADNVYLTSASILSGLQYMT</sequence>
<feature type="DNA-binding region" description="Homeobox" evidence="9">
    <location>
        <begin position="168"/>
        <end position="227"/>
    </location>
</feature>
<dbReference type="InterPro" id="IPR001781">
    <property type="entry name" value="Znf_LIM"/>
</dbReference>
<evidence type="ECO:0000256" key="9">
    <source>
        <dbReference type="PROSITE-ProRule" id="PRU00108"/>
    </source>
</evidence>
<evidence type="ECO:0000313" key="15">
    <source>
        <dbReference type="EMBL" id="GMR31018.1"/>
    </source>
</evidence>
<dbReference type="SMART" id="SM00389">
    <property type="entry name" value="HOX"/>
    <property type="match status" value="1"/>
</dbReference>
<accession>A0AAN4Z325</accession>
<dbReference type="PROSITE" id="PS50071">
    <property type="entry name" value="HOMEOBOX_2"/>
    <property type="match status" value="1"/>
</dbReference>
<gene>
    <name evidence="15" type="ORF">PMAYCL1PPCAC_01213</name>
</gene>
<dbReference type="Proteomes" id="UP001328107">
    <property type="component" value="Unassembled WGS sequence"/>
</dbReference>
<dbReference type="PANTHER" id="PTHR24208">
    <property type="entry name" value="LIM/HOMEOBOX PROTEIN LHX"/>
    <property type="match status" value="1"/>
</dbReference>
<evidence type="ECO:0000259" key="14">
    <source>
        <dbReference type="PROSITE" id="PS50071"/>
    </source>
</evidence>
<dbReference type="Pfam" id="PF00046">
    <property type="entry name" value="Homeodomain"/>
    <property type="match status" value="1"/>
</dbReference>
<dbReference type="SUPFAM" id="SSF57716">
    <property type="entry name" value="Glucocorticoid receptor-like (DNA-binding domain)"/>
    <property type="match status" value="2"/>
</dbReference>
<dbReference type="InterPro" id="IPR050453">
    <property type="entry name" value="LIM_Homeobox_TF"/>
</dbReference>
<dbReference type="PROSITE" id="PS00027">
    <property type="entry name" value="HOMEOBOX_1"/>
    <property type="match status" value="1"/>
</dbReference>
<keyword evidence="16" id="KW-1185">Reference proteome</keyword>
<evidence type="ECO:0000256" key="4">
    <source>
        <dbReference type="ARBA" id="ARBA00022833"/>
    </source>
</evidence>
<keyword evidence="2 10" id="KW-0479">Metal-binding</keyword>
<comment type="subcellular location">
    <subcellularLocation>
        <location evidence="1 9 11">Nucleus</location>
    </subcellularLocation>
</comment>
<feature type="region of interest" description="Disordered" evidence="12">
    <location>
        <begin position="337"/>
        <end position="360"/>
    </location>
</feature>
<evidence type="ECO:0000256" key="2">
    <source>
        <dbReference type="ARBA" id="ARBA00022723"/>
    </source>
</evidence>
<dbReference type="Pfam" id="PF00412">
    <property type="entry name" value="LIM"/>
    <property type="match status" value="2"/>
</dbReference>
<dbReference type="Gene3D" id="2.10.110.10">
    <property type="entry name" value="Cysteine Rich Protein"/>
    <property type="match status" value="2"/>
</dbReference>
<keyword evidence="4 10" id="KW-0862">Zinc</keyword>
<evidence type="ECO:0000256" key="3">
    <source>
        <dbReference type="ARBA" id="ARBA00022737"/>
    </source>
</evidence>
<dbReference type="AlphaFoldDB" id="A0AAN4Z325"/>
<dbReference type="GO" id="GO:0000981">
    <property type="term" value="F:DNA-binding transcription factor activity, RNA polymerase II-specific"/>
    <property type="evidence" value="ECO:0007669"/>
    <property type="project" value="InterPro"/>
</dbReference>
<dbReference type="FunFam" id="1.10.10.60:FF:000219">
    <property type="entry name" value="LIM/homeobox protein Lhx3"/>
    <property type="match status" value="1"/>
</dbReference>
<dbReference type="PROSITE" id="PS50023">
    <property type="entry name" value="LIM_DOMAIN_2"/>
    <property type="match status" value="2"/>
</dbReference>
<feature type="domain" description="Homeobox" evidence="14">
    <location>
        <begin position="166"/>
        <end position="226"/>
    </location>
</feature>
<evidence type="ECO:0000256" key="11">
    <source>
        <dbReference type="RuleBase" id="RU000682"/>
    </source>
</evidence>
<evidence type="ECO:0000256" key="8">
    <source>
        <dbReference type="ARBA" id="ARBA00023242"/>
    </source>
</evidence>
<dbReference type="EMBL" id="BTRK01000001">
    <property type="protein sequence ID" value="GMR31018.1"/>
    <property type="molecule type" value="Genomic_DNA"/>
</dbReference>
<protein>
    <submittedName>
        <fullName evidence="15">Uncharacterized protein</fullName>
    </submittedName>
</protein>
<dbReference type="InterPro" id="IPR009057">
    <property type="entry name" value="Homeodomain-like_sf"/>
</dbReference>
<dbReference type="GO" id="GO:0000977">
    <property type="term" value="F:RNA polymerase II transcription regulatory region sequence-specific DNA binding"/>
    <property type="evidence" value="ECO:0007669"/>
    <property type="project" value="TreeGrafter"/>
</dbReference>
<evidence type="ECO:0000313" key="16">
    <source>
        <dbReference type="Proteomes" id="UP001328107"/>
    </source>
</evidence>
<dbReference type="SUPFAM" id="SSF46689">
    <property type="entry name" value="Homeodomain-like"/>
    <property type="match status" value="1"/>
</dbReference>
<name>A0AAN4Z325_9BILA</name>
<feature type="domain" description="LIM zinc-binding" evidence="13">
    <location>
        <begin position="95"/>
        <end position="160"/>
    </location>
</feature>
<comment type="caution">
    <text evidence="15">The sequence shown here is derived from an EMBL/GenBank/DDBJ whole genome shotgun (WGS) entry which is preliminary data.</text>
</comment>
<dbReference type="InterPro" id="IPR017970">
    <property type="entry name" value="Homeobox_CS"/>
</dbReference>
<evidence type="ECO:0000256" key="5">
    <source>
        <dbReference type="ARBA" id="ARBA00023038"/>
    </source>
</evidence>
<dbReference type="GO" id="GO:0007409">
    <property type="term" value="P:axonogenesis"/>
    <property type="evidence" value="ECO:0007669"/>
    <property type="project" value="UniProtKB-ARBA"/>
</dbReference>
<evidence type="ECO:0000256" key="6">
    <source>
        <dbReference type="ARBA" id="ARBA00023125"/>
    </source>
</evidence>
<dbReference type="InterPro" id="IPR001356">
    <property type="entry name" value="HD"/>
</dbReference>
<keyword evidence="3" id="KW-0677">Repeat</keyword>
<evidence type="ECO:0000256" key="1">
    <source>
        <dbReference type="ARBA" id="ARBA00004123"/>
    </source>
</evidence>
<proteinExistence type="predicted"/>
<reference evidence="16" key="1">
    <citation type="submission" date="2022-10" db="EMBL/GenBank/DDBJ databases">
        <title>Genome assembly of Pristionchus species.</title>
        <authorList>
            <person name="Yoshida K."/>
            <person name="Sommer R.J."/>
        </authorList>
    </citation>
    <scope>NUCLEOTIDE SEQUENCE [LARGE SCALE GENOMIC DNA]</scope>
    <source>
        <strain evidence="16">RS5460</strain>
    </source>
</reference>
<keyword evidence="6 9" id="KW-0238">DNA-binding</keyword>
<evidence type="ECO:0000256" key="12">
    <source>
        <dbReference type="SAM" id="MobiDB-lite"/>
    </source>
</evidence>
<dbReference type="Gene3D" id="1.10.10.60">
    <property type="entry name" value="Homeodomain-like"/>
    <property type="match status" value="1"/>
</dbReference>
<evidence type="ECO:0000256" key="7">
    <source>
        <dbReference type="ARBA" id="ARBA00023155"/>
    </source>
</evidence>
<dbReference type="GO" id="GO:0005634">
    <property type="term" value="C:nucleus"/>
    <property type="evidence" value="ECO:0007669"/>
    <property type="project" value="UniProtKB-SubCell"/>
</dbReference>
<dbReference type="CDD" id="cd00086">
    <property type="entry name" value="homeodomain"/>
    <property type="match status" value="1"/>
</dbReference>
<organism evidence="15 16">
    <name type="scientific">Pristionchus mayeri</name>
    <dbReference type="NCBI Taxonomy" id="1317129"/>
    <lineage>
        <taxon>Eukaryota</taxon>
        <taxon>Metazoa</taxon>
        <taxon>Ecdysozoa</taxon>
        <taxon>Nematoda</taxon>
        <taxon>Chromadorea</taxon>
        <taxon>Rhabditida</taxon>
        <taxon>Rhabditina</taxon>
        <taxon>Diplogasteromorpha</taxon>
        <taxon>Diplogasteroidea</taxon>
        <taxon>Neodiplogasteridae</taxon>
        <taxon>Pristionchus</taxon>
    </lineage>
</organism>
<keyword evidence="8 9" id="KW-0539">Nucleus</keyword>
<dbReference type="SMART" id="SM00132">
    <property type="entry name" value="LIM"/>
    <property type="match status" value="2"/>
</dbReference>
<keyword evidence="7 9" id="KW-0371">Homeobox</keyword>
<dbReference type="GO" id="GO:0045944">
    <property type="term" value="P:positive regulation of transcription by RNA polymerase II"/>
    <property type="evidence" value="ECO:0007669"/>
    <property type="project" value="UniProtKB-ARBA"/>
</dbReference>
<dbReference type="FunFam" id="2.10.110.10:FF:000136">
    <property type="entry name" value="LIM domain family"/>
    <property type="match status" value="1"/>
</dbReference>
<feature type="region of interest" description="Disordered" evidence="12">
    <location>
        <begin position="225"/>
        <end position="264"/>
    </location>
</feature>
<evidence type="ECO:0000259" key="13">
    <source>
        <dbReference type="PROSITE" id="PS50023"/>
    </source>
</evidence>
<feature type="domain" description="LIM zinc-binding" evidence="13">
    <location>
        <begin position="36"/>
        <end position="94"/>
    </location>
</feature>
<evidence type="ECO:0000256" key="10">
    <source>
        <dbReference type="PROSITE-ProRule" id="PRU00125"/>
    </source>
</evidence>
<keyword evidence="5 10" id="KW-0440">LIM domain</keyword>